<dbReference type="InterPro" id="IPR015424">
    <property type="entry name" value="PyrdxlP-dep_Trfase"/>
</dbReference>
<evidence type="ECO:0000256" key="1">
    <source>
        <dbReference type="ARBA" id="ARBA00001933"/>
    </source>
</evidence>
<dbReference type="Proteomes" id="UP000007076">
    <property type="component" value="Chromosome"/>
</dbReference>
<dbReference type="EC" id="2.6.1.-" evidence="6"/>
<dbReference type="InterPro" id="IPR015421">
    <property type="entry name" value="PyrdxlP-dep_Trfase_major"/>
</dbReference>
<dbReference type="InterPro" id="IPR001455">
    <property type="entry name" value="TusA-like"/>
</dbReference>
<keyword evidence="7" id="KW-1185">Reference proteome</keyword>
<dbReference type="AlphaFoldDB" id="E4N9Y8"/>
<dbReference type="PANTHER" id="PTHR11601">
    <property type="entry name" value="CYSTEINE DESULFURYLASE FAMILY MEMBER"/>
    <property type="match status" value="1"/>
</dbReference>
<organism evidence="6 7">
    <name type="scientific">Kitasatospora setae (strain ATCC 33774 / DSM 43861 / JCM 3304 / KCC A-0304 / NBRC 14216 / KM-6054)</name>
    <name type="common">Streptomyces setae</name>
    <dbReference type="NCBI Taxonomy" id="452652"/>
    <lineage>
        <taxon>Bacteria</taxon>
        <taxon>Bacillati</taxon>
        <taxon>Actinomycetota</taxon>
        <taxon>Actinomycetes</taxon>
        <taxon>Kitasatosporales</taxon>
        <taxon>Streptomycetaceae</taxon>
        <taxon>Kitasatospora</taxon>
    </lineage>
</organism>
<dbReference type="InterPro" id="IPR015422">
    <property type="entry name" value="PyrdxlP-dep_Trfase_small"/>
</dbReference>
<keyword evidence="6" id="KW-0808">Transferase</keyword>
<keyword evidence="4" id="KW-0175">Coiled coil</keyword>
<dbReference type="SUPFAM" id="SSF64307">
    <property type="entry name" value="SirA-like"/>
    <property type="match status" value="1"/>
</dbReference>
<evidence type="ECO:0000313" key="6">
    <source>
        <dbReference type="EMBL" id="BAJ28019.1"/>
    </source>
</evidence>
<feature type="coiled-coil region" evidence="4">
    <location>
        <begin position="238"/>
        <end position="267"/>
    </location>
</feature>
<dbReference type="KEGG" id="ksk:KSE_21970"/>
<evidence type="ECO:0000313" key="7">
    <source>
        <dbReference type="Proteomes" id="UP000007076"/>
    </source>
</evidence>
<dbReference type="Pfam" id="PF01206">
    <property type="entry name" value="TusA"/>
    <property type="match status" value="1"/>
</dbReference>
<dbReference type="EMBL" id="AP010968">
    <property type="protein sequence ID" value="BAJ28019.1"/>
    <property type="molecule type" value="Genomic_DNA"/>
</dbReference>
<dbReference type="InterPro" id="IPR036868">
    <property type="entry name" value="TusA-like_sf"/>
</dbReference>
<evidence type="ECO:0000259" key="5">
    <source>
        <dbReference type="PROSITE" id="PS01148"/>
    </source>
</evidence>
<dbReference type="PATRIC" id="fig|452652.3.peg.2213"/>
<comment type="catalytic activity">
    <reaction evidence="3">
        <text>(sulfur carrier)-H + L-cysteine = (sulfur carrier)-SH + L-alanine</text>
        <dbReference type="Rhea" id="RHEA:43892"/>
        <dbReference type="Rhea" id="RHEA-COMP:14737"/>
        <dbReference type="Rhea" id="RHEA-COMP:14739"/>
        <dbReference type="ChEBI" id="CHEBI:29917"/>
        <dbReference type="ChEBI" id="CHEBI:35235"/>
        <dbReference type="ChEBI" id="CHEBI:57972"/>
        <dbReference type="ChEBI" id="CHEBI:64428"/>
        <dbReference type="EC" id="2.8.1.7"/>
    </reaction>
</comment>
<keyword evidence="6" id="KW-0032">Aminotransferase</keyword>
<dbReference type="RefSeq" id="WP_014135337.1">
    <property type="nucleotide sequence ID" value="NC_016109.1"/>
</dbReference>
<sequence length="474" mass="48550">MPYFDAASTAPLHPVARQALLAALDEGWADPARLHRSGRQARMLLDAARETVAEALGARADEVSFTSSGTQALHSGLLGALRGHRRRGSHLLHSAVEHSAVLHTAERWAADGGSATAVPVDRHGRVSAAEFAAALRPDTALAVLQSANHEVGTLQPVAETAELLGGVPLLVDAAQSAGRLPVPAGWSLLTASAHKWGGPAGVGVLAVRKGVRFSSALPADEREGGRAPGFPNVPAIVAAAASLRAVRAEAEAENARLRELVDLVRHRVPELVPAVEVVGHPELRLPHLVTFSCLYVDGEVLLTGLDRAGFAASSGSSCTSSTLTPSHVLAAMGVLTEGNLRVSLPAGTTRAEVDAFLEVLPRVVAEVRAPLGLDLALPGSGPADGSADGPAGGSAAALVIDTLGKRCPVPIIELAKRVGEVAPGGLVAVLSDDEAARHDIPAWCGMCGHSYTGEAPAAEYGGGHGTAYLVTVRG</sequence>
<evidence type="ECO:0000256" key="3">
    <source>
        <dbReference type="ARBA" id="ARBA00050776"/>
    </source>
</evidence>
<dbReference type="Gene3D" id="3.30.110.40">
    <property type="entry name" value="TusA-like domain"/>
    <property type="match status" value="1"/>
</dbReference>
<feature type="domain" description="UPF0033" evidence="5">
    <location>
        <begin position="400"/>
        <end position="424"/>
    </location>
</feature>
<gene>
    <name evidence="6" type="ordered locus">KSE_21970</name>
</gene>
<accession>E4N9Y8</accession>
<dbReference type="GO" id="GO:0008483">
    <property type="term" value="F:transaminase activity"/>
    <property type="evidence" value="ECO:0007669"/>
    <property type="project" value="UniProtKB-KW"/>
</dbReference>
<protein>
    <submittedName>
        <fullName evidence="6">Putative aminotransferase</fullName>
        <ecNumber evidence="6">2.6.1.-</ecNumber>
    </submittedName>
</protein>
<dbReference type="HOGENOM" id="CLU_003433_0_0_11"/>
<dbReference type="CDD" id="cd00291">
    <property type="entry name" value="SirA_YedF_YeeD"/>
    <property type="match status" value="1"/>
</dbReference>
<dbReference type="Gene3D" id="3.90.1150.10">
    <property type="entry name" value="Aspartate Aminotransferase, domain 1"/>
    <property type="match status" value="1"/>
</dbReference>
<dbReference type="PANTHER" id="PTHR11601:SF34">
    <property type="entry name" value="CYSTEINE DESULFURASE"/>
    <property type="match status" value="1"/>
</dbReference>
<comment type="similarity">
    <text evidence="2">Belongs to the class-V pyridoxal-phosphate-dependent aminotransferase family. NifS/IscS subfamily.</text>
</comment>
<reference evidence="6 7" key="1">
    <citation type="journal article" date="2010" name="DNA Res.">
        <title>Genome sequence of Kitasatospora setae NBRC 14216T: an evolutionary snapshot of the family Streptomycetaceae.</title>
        <authorList>
            <person name="Ichikawa N."/>
            <person name="Oguchi A."/>
            <person name="Ikeda H."/>
            <person name="Ishikawa J."/>
            <person name="Kitani S."/>
            <person name="Watanabe Y."/>
            <person name="Nakamura S."/>
            <person name="Katano Y."/>
            <person name="Kishi E."/>
            <person name="Sasagawa M."/>
            <person name="Ankai A."/>
            <person name="Fukui S."/>
            <person name="Hashimoto Y."/>
            <person name="Kamata S."/>
            <person name="Otoguro M."/>
            <person name="Tanikawa S."/>
            <person name="Nihira T."/>
            <person name="Horinouchi S."/>
            <person name="Ohnishi Y."/>
            <person name="Hayakawa M."/>
            <person name="Kuzuyama T."/>
            <person name="Arisawa A."/>
            <person name="Nomoto F."/>
            <person name="Miura H."/>
            <person name="Takahashi Y."/>
            <person name="Fujita N."/>
        </authorList>
    </citation>
    <scope>NUCLEOTIDE SEQUENCE [LARGE SCALE GENOMIC DNA]</scope>
    <source>
        <strain evidence="7">ATCC 33774 / DSM 43861 / JCM 3304 / KCC A-0304 / NBRC 14216 / KM-6054</strain>
    </source>
</reference>
<dbReference type="GO" id="GO:0031071">
    <property type="term" value="F:cysteine desulfurase activity"/>
    <property type="evidence" value="ECO:0007669"/>
    <property type="project" value="UniProtKB-EC"/>
</dbReference>
<name>E4N9Y8_KITSK</name>
<dbReference type="eggNOG" id="COG0425">
    <property type="taxonomic scope" value="Bacteria"/>
</dbReference>
<dbReference type="STRING" id="452652.KSE_21970"/>
<evidence type="ECO:0000256" key="4">
    <source>
        <dbReference type="SAM" id="Coils"/>
    </source>
</evidence>
<dbReference type="PROSITE" id="PS01148">
    <property type="entry name" value="UPF0033"/>
    <property type="match status" value="1"/>
</dbReference>
<proteinExistence type="inferred from homology"/>
<dbReference type="InterPro" id="IPR000192">
    <property type="entry name" value="Aminotrans_V_dom"/>
</dbReference>
<dbReference type="Gene3D" id="3.40.640.10">
    <property type="entry name" value="Type I PLP-dependent aspartate aminotransferase-like (Major domain)"/>
    <property type="match status" value="1"/>
</dbReference>
<evidence type="ECO:0000256" key="2">
    <source>
        <dbReference type="ARBA" id="ARBA00006490"/>
    </source>
</evidence>
<dbReference type="eggNOG" id="COG1104">
    <property type="taxonomic scope" value="Bacteria"/>
</dbReference>
<comment type="cofactor">
    <cofactor evidence="1">
        <name>pyridoxal 5'-phosphate</name>
        <dbReference type="ChEBI" id="CHEBI:597326"/>
    </cofactor>
</comment>
<dbReference type="SUPFAM" id="SSF53383">
    <property type="entry name" value="PLP-dependent transferases"/>
    <property type="match status" value="1"/>
</dbReference>
<dbReference type="Pfam" id="PF00266">
    <property type="entry name" value="Aminotran_5"/>
    <property type="match status" value="1"/>
</dbReference>